<dbReference type="InterPro" id="IPR005625">
    <property type="entry name" value="PepSY-ass_TM"/>
</dbReference>
<dbReference type="RefSeq" id="WP_097279460.1">
    <property type="nucleotide sequence ID" value="NZ_OCNJ01000005.1"/>
</dbReference>
<feature type="transmembrane region" description="Helical" evidence="1">
    <location>
        <begin position="207"/>
        <end position="227"/>
    </location>
</feature>
<keyword evidence="3" id="KW-1185">Reference proteome</keyword>
<organism evidence="2 3">
    <name type="scientific">Caenispirillum bisanense</name>
    <dbReference type="NCBI Taxonomy" id="414052"/>
    <lineage>
        <taxon>Bacteria</taxon>
        <taxon>Pseudomonadati</taxon>
        <taxon>Pseudomonadota</taxon>
        <taxon>Alphaproteobacteria</taxon>
        <taxon>Rhodospirillales</taxon>
        <taxon>Novispirillaceae</taxon>
        <taxon>Caenispirillum</taxon>
    </lineage>
</organism>
<protein>
    <submittedName>
        <fullName evidence="2">Uncharacterized iron-regulated membrane protein</fullName>
    </submittedName>
</protein>
<evidence type="ECO:0000313" key="3">
    <source>
        <dbReference type="Proteomes" id="UP000219621"/>
    </source>
</evidence>
<feature type="transmembrane region" description="Helical" evidence="1">
    <location>
        <begin position="152"/>
        <end position="174"/>
    </location>
</feature>
<keyword evidence="1" id="KW-0472">Membrane</keyword>
<name>A0A286GK88_9PROT</name>
<evidence type="ECO:0000313" key="2">
    <source>
        <dbReference type="EMBL" id="SOD95953.1"/>
    </source>
</evidence>
<proteinExistence type="predicted"/>
<dbReference type="OrthoDB" id="7238323at2"/>
<evidence type="ECO:0000256" key="1">
    <source>
        <dbReference type="SAM" id="Phobius"/>
    </source>
</evidence>
<keyword evidence="1" id="KW-1133">Transmembrane helix</keyword>
<feature type="transmembrane region" description="Helical" evidence="1">
    <location>
        <begin position="357"/>
        <end position="378"/>
    </location>
</feature>
<dbReference type="EMBL" id="OCNJ01000005">
    <property type="protein sequence ID" value="SOD95953.1"/>
    <property type="molecule type" value="Genomic_DNA"/>
</dbReference>
<dbReference type="AlphaFoldDB" id="A0A286GK88"/>
<accession>A0A286GK88</accession>
<keyword evidence="1" id="KW-0812">Transmembrane</keyword>
<gene>
    <name evidence="2" type="ORF">SAMN05421508_10578</name>
</gene>
<dbReference type="PANTHER" id="PTHR34219">
    <property type="entry name" value="IRON-REGULATED INNER MEMBRANE PROTEIN-RELATED"/>
    <property type="match status" value="1"/>
</dbReference>
<dbReference type="Proteomes" id="UP000219621">
    <property type="component" value="Unassembled WGS sequence"/>
</dbReference>
<dbReference type="PANTHER" id="PTHR34219:SF5">
    <property type="entry name" value="BLR4505 PROTEIN"/>
    <property type="match status" value="1"/>
</dbReference>
<dbReference type="Pfam" id="PF03929">
    <property type="entry name" value="PepSY_TM"/>
    <property type="match status" value="1"/>
</dbReference>
<feature type="transmembrane region" description="Helical" evidence="1">
    <location>
        <begin position="12"/>
        <end position="32"/>
    </location>
</feature>
<sequence length="408" mass="44323">MRSVLVVLHRYVGLAMALFLAAAGLTGSILAFHHEIDEVLNPQFYEAPGQGTPLGLAALADRAAADHPSLSIIYVESEHEPGHAALAVGQPKPDPATGAIPEVAYDWVYLDPVTGDTLATRKWGECCLEAENLIPFVYEFHHTLMLPEVTGLVFMGVIAILWTLDCFTGVALTLPPGRPFFVRWKTAWRIKRGAGAYRLNVDLHRAASLWLWLLLLPIAVSSIAMNLPDQVFRPVVNLFSPVAPTVWHERGQQPPGSLGEVRLDYAEIEARAAEEASRRGLTHPVQAIFLARELNYYAAGIGDHHDLALGSPWLYFDGTDGRLIRADVPGEGTAGEVFMQLQTPIHGGRIAGLPGRIAVAVLGLVITGLSVTGVVIWWKKRRARVDRARRAAVRGGATARPAEHRAGG</sequence>
<reference evidence="2 3" key="1">
    <citation type="submission" date="2017-09" db="EMBL/GenBank/DDBJ databases">
        <authorList>
            <person name="Ehlers B."/>
            <person name="Leendertz F.H."/>
        </authorList>
    </citation>
    <scope>NUCLEOTIDE SEQUENCE [LARGE SCALE GENOMIC DNA]</scope>
    <source>
        <strain evidence="2 3">USBA 140</strain>
    </source>
</reference>